<evidence type="ECO:0000313" key="1">
    <source>
        <dbReference type="EMBL" id="RRT47703.1"/>
    </source>
</evidence>
<protein>
    <submittedName>
        <fullName evidence="1">Uncharacterized protein</fullName>
    </submittedName>
</protein>
<reference evidence="1 2" key="1">
    <citation type="journal article" date="2014" name="Agronomy (Basel)">
        <title>A Draft Genome Sequence for Ensete ventricosum, the Drought-Tolerant Tree Against Hunger.</title>
        <authorList>
            <person name="Harrison J."/>
            <person name="Moore K.A."/>
            <person name="Paszkiewicz K."/>
            <person name="Jones T."/>
            <person name="Grant M."/>
            <person name="Ambacheew D."/>
            <person name="Muzemil S."/>
            <person name="Studholme D.J."/>
        </authorList>
    </citation>
    <scope>NUCLEOTIDE SEQUENCE [LARGE SCALE GENOMIC DNA]</scope>
</reference>
<dbReference type="EMBL" id="AMZH03014402">
    <property type="protein sequence ID" value="RRT47703.1"/>
    <property type="molecule type" value="Genomic_DNA"/>
</dbReference>
<gene>
    <name evidence="1" type="ORF">B296_00038254</name>
</gene>
<sequence length="64" mass="7835">MRSRTSTVSQKNTMVIYFARNHEQSRVSIDFWCTNLKIQSTGHCRRISPWKVIWELFRENMRWS</sequence>
<dbReference type="AlphaFoldDB" id="A0A426Y7K0"/>
<evidence type="ECO:0000313" key="2">
    <source>
        <dbReference type="Proteomes" id="UP000287651"/>
    </source>
</evidence>
<comment type="caution">
    <text evidence="1">The sequence shown here is derived from an EMBL/GenBank/DDBJ whole genome shotgun (WGS) entry which is preliminary data.</text>
</comment>
<accession>A0A426Y7K0</accession>
<proteinExistence type="predicted"/>
<dbReference type="Proteomes" id="UP000287651">
    <property type="component" value="Unassembled WGS sequence"/>
</dbReference>
<name>A0A426Y7K0_ENSVE</name>
<organism evidence="1 2">
    <name type="scientific">Ensete ventricosum</name>
    <name type="common">Abyssinian banana</name>
    <name type="synonym">Musa ensete</name>
    <dbReference type="NCBI Taxonomy" id="4639"/>
    <lineage>
        <taxon>Eukaryota</taxon>
        <taxon>Viridiplantae</taxon>
        <taxon>Streptophyta</taxon>
        <taxon>Embryophyta</taxon>
        <taxon>Tracheophyta</taxon>
        <taxon>Spermatophyta</taxon>
        <taxon>Magnoliopsida</taxon>
        <taxon>Liliopsida</taxon>
        <taxon>Zingiberales</taxon>
        <taxon>Musaceae</taxon>
        <taxon>Ensete</taxon>
    </lineage>
</organism>